<feature type="region of interest" description="Disordered" evidence="1">
    <location>
        <begin position="1"/>
        <end position="48"/>
    </location>
</feature>
<evidence type="ECO:0000313" key="3">
    <source>
        <dbReference type="Proteomes" id="UP001501822"/>
    </source>
</evidence>
<evidence type="ECO:0000256" key="1">
    <source>
        <dbReference type="SAM" id="MobiDB-lite"/>
    </source>
</evidence>
<evidence type="ECO:0000313" key="2">
    <source>
        <dbReference type="EMBL" id="GAA0368990.1"/>
    </source>
</evidence>
<accession>A0ABP3HHJ4</accession>
<keyword evidence="3" id="KW-1185">Reference proteome</keyword>
<feature type="compositionally biased region" description="Polar residues" evidence="1">
    <location>
        <begin position="11"/>
        <end position="23"/>
    </location>
</feature>
<name>A0ABP3HHJ4_9ACTN</name>
<sequence length="74" mass="7601">MRTYSPGPVSGLTSAVSSLSPTAPGNVPGRECTRAFPIPDHSHGSLPVRTGAGRAEIVADTDAPGRLIFSEVAR</sequence>
<proteinExistence type="predicted"/>
<gene>
    <name evidence="2" type="ORF">GCM10010151_68650</name>
</gene>
<organism evidence="2 3">
    <name type="scientific">Actinoallomurus spadix</name>
    <dbReference type="NCBI Taxonomy" id="79912"/>
    <lineage>
        <taxon>Bacteria</taxon>
        <taxon>Bacillati</taxon>
        <taxon>Actinomycetota</taxon>
        <taxon>Actinomycetes</taxon>
        <taxon>Streptosporangiales</taxon>
        <taxon>Thermomonosporaceae</taxon>
        <taxon>Actinoallomurus</taxon>
    </lineage>
</organism>
<protein>
    <submittedName>
        <fullName evidence="2">Uncharacterized protein</fullName>
    </submittedName>
</protein>
<dbReference type="Proteomes" id="UP001501822">
    <property type="component" value="Unassembled WGS sequence"/>
</dbReference>
<reference evidence="3" key="1">
    <citation type="journal article" date="2019" name="Int. J. Syst. Evol. Microbiol.">
        <title>The Global Catalogue of Microorganisms (GCM) 10K type strain sequencing project: providing services to taxonomists for standard genome sequencing and annotation.</title>
        <authorList>
            <consortium name="The Broad Institute Genomics Platform"/>
            <consortium name="The Broad Institute Genome Sequencing Center for Infectious Disease"/>
            <person name="Wu L."/>
            <person name="Ma J."/>
        </authorList>
    </citation>
    <scope>NUCLEOTIDE SEQUENCE [LARGE SCALE GENOMIC DNA]</scope>
    <source>
        <strain evidence="3">JCM 3146</strain>
    </source>
</reference>
<comment type="caution">
    <text evidence="2">The sequence shown here is derived from an EMBL/GenBank/DDBJ whole genome shotgun (WGS) entry which is preliminary data.</text>
</comment>
<dbReference type="EMBL" id="BAAABM010000066">
    <property type="protein sequence ID" value="GAA0368990.1"/>
    <property type="molecule type" value="Genomic_DNA"/>
</dbReference>